<dbReference type="PROSITE" id="PS51198">
    <property type="entry name" value="UVRD_HELICASE_ATP_BIND"/>
    <property type="match status" value="1"/>
</dbReference>
<keyword evidence="1" id="KW-0540">Nuclease</keyword>
<evidence type="ECO:0000256" key="6">
    <source>
        <dbReference type="ARBA" id="ARBA00022839"/>
    </source>
</evidence>
<evidence type="ECO:0000256" key="10">
    <source>
        <dbReference type="ARBA" id="ARBA00023235"/>
    </source>
</evidence>
<dbReference type="SUPFAM" id="SSF52540">
    <property type="entry name" value="P-loop containing nucleoside triphosphate hydrolases"/>
    <property type="match status" value="1"/>
</dbReference>
<evidence type="ECO:0000256" key="5">
    <source>
        <dbReference type="ARBA" id="ARBA00022806"/>
    </source>
</evidence>
<dbReference type="PANTHER" id="PTHR11070:SF67">
    <property type="entry name" value="DNA 3'-5' HELICASE"/>
    <property type="match status" value="1"/>
</dbReference>
<evidence type="ECO:0000256" key="1">
    <source>
        <dbReference type="ARBA" id="ARBA00022722"/>
    </source>
</evidence>
<dbReference type="EMBL" id="CP013690">
    <property type="protein sequence ID" value="ALU25469.1"/>
    <property type="molecule type" value="Genomic_DNA"/>
</dbReference>
<evidence type="ECO:0000256" key="3">
    <source>
        <dbReference type="ARBA" id="ARBA00022763"/>
    </source>
</evidence>
<sequence length="1048" mass="120858">MLDKPSFSIYNASAGSGKTHTLVKEYLKILLLDKQDDAYKKILAITFTNKAVAEMKTRVVSCLNAFSKEELDPKYASIFNQVQEETELEEGFIRAKSGRIIRSIIHNYASFDISTIDKFTHKVIRSFAFDLELPMTFEVSLDSDELLQEAVDAVIAKAGVDSELTDLLIDFSIDKADNDKSWDITRELKEVGALLLNENNREEIALFSEHTLQDFVKVRDFLREEIKKITAESIVLGQSIMDLIESKGMDKTSFSGQYFVKHIENVIQDTVGTTKRYHEFDDIKIKKTAKDVELIEAFIPDFLKVLAQVYDLYSRRAFYTAFLKNLTPLSLLSTIGQEMDKIQEEQNILSITQFNAIIHNEIQNQPAPFIYERLGERYHHFFIDEFQDTSEMQWQNLVPLIDNALAGEDHTGTKGSLMIVGDPKQSIYRWRGGKAEQFIALSKDENPFANPDKQTVNLGRNYRSYAEVIQFNNRFFKDVSRNFINEDYKDLYENNSYQEVNSKAGGYVNIEFLQKDEGEDAEEKNMQYAQATLNTIQGVLEQGFDLKDIVILTRKRDHGVLLANYLTENGLEILSSDSLLINNASEVRLIINVLKFLKTERDLEAKMMMLYYVSGKQSDLTKKHDFIKAGLSFETELELEAWLVDHNVPISFESCRSKSLYDAVEAIVLAFLPDKSASSYVLYFLDLVLEKSLKNQFGISDFLEYWNTNYHKFSIPTPEGRNAVQIMTIHKSKGLEFPIVIFPFAEEDFTRPSRDKLWVNIETDKDQIMFPKALVDSKKEVVEYGEYAQLLYEKKEQEMLLDNVNVLYVALTRAEEQLYIISYKNVTSKGEFRNNLSKLFLDFLVTEGVYNDVDLVYGFGDKVKVSKSKEVITDEVNKMILPVKSVLDFEAIKIAQREALMWDSLNQKAIEYGNLVHKLMSFITDYRDVDAVVREGLEKGLIQEDAKERFKEIIQRIVSNPDLEIFFREDNIVFNERVIIGPYQRNTIPDRVVVRGRQAYILDYKTGKEEEKYKDQVKAYGQSLVEMGYEVVKMVLLYTGENLNIIHL</sequence>
<evidence type="ECO:0000256" key="2">
    <source>
        <dbReference type="ARBA" id="ARBA00022741"/>
    </source>
</evidence>
<organism evidence="14 15">
    <name type="scientific">Myroides odoratimimus</name>
    <dbReference type="NCBI Taxonomy" id="76832"/>
    <lineage>
        <taxon>Bacteria</taxon>
        <taxon>Pseudomonadati</taxon>
        <taxon>Bacteroidota</taxon>
        <taxon>Flavobacteriia</taxon>
        <taxon>Flavobacteriales</taxon>
        <taxon>Flavobacteriaceae</taxon>
        <taxon>Myroides</taxon>
    </lineage>
</organism>
<keyword evidence="6" id="KW-0269">Exonuclease</keyword>
<dbReference type="GO" id="GO:0005524">
    <property type="term" value="F:ATP binding"/>
    <property type="evidence" value="ECO:0007669"/>
    <property type="project" value="UniProtKB-UniRule"/>
</dbReference>
<dbReference type="InterPro" id="IPR014016">
    <property type="entry name" value="UvrD-like_ATP-bd"/>
</dbReference>
<keyword evidence="2" id="KW-0547">Nucleotide-binding</keyword>
<dbReference type="GO" id="GO:0000725">
    <property type="term" value="P:recombinational repair"/>
    <property type="evidence" value="ECO:0007669"/>
    <property type="project" value="TreeGrafter"/>
</dbReference>
<keyword evidence="4" id="KW-0378">Hydrolase</keyword>
<dbReference type="InterPro" id="IPR027417">
    <property type="entry name" value="P-loop_NTPase"/>
</dbReference>
<evidence type="ECO:0000313" key="14">
    <source>
        <dbReference type="EMBL" id="ALU25469.1"/>
    </source>
</evidence>
<evidence type="ECO:0000256" key="8">
    <source>
        <dbReference type="ARBA" id="ARBA00023125"/>
    </source>
</evidence>
<proteinExistence type="predicted"/>
<protein>
    <recommendedName>
        <fullName evidence="12">DNA 3'-5' helicase</fullName>
        <ecNumber evidence="12">5.6.2.4</ecNumber>
    </recommendedName>
</protein>
<dbReference type="KEGG" id="mod:AS202_04575"/>
<keyword evidence="5 14" id="KW-0347">Helicase</keyword>
<comment type="catalytic activity">
    <reaction evidence="11">
        <text>Couples ATP hydrolysis with the unwinding of duplex DNA by translocating in the 3'-5' direction.</text>
        <dbReference type="EC" id="5.6.2.4"/>
    </reaction>
</comment>
<dbReference type="Pfam" id="PF13361">
    <property type="entry name" value="UvrD_C"/>
    <property type="match status" value="2"/>
</dbReference>
<keyword evidence="9" id="KW-0234">DNA repair</keyword>
<dbReference type="Pfam" id="PF00580">
    <property type="entry name" value="UvrD-helicase"/>
    <property type="match status" value="1"/>
</dbReference>
<dbReference type="PANTHER" id="PTHR11070">
    <property type="entry name" value="UVRD / RECB / PCRA DNA HELICASE FAMILY MEMBER"/>
    <property type="match status" value="1"/>
</dbReference>
<evidence type="ECO:0000256" key="7">
    <source>
        <dbReference type="ARBA" id="ARBA00022840"/>
    </source>
</evidence>
<dbReference type="Gene3D" id="3.90.320.10">
    <property type="match status" value="1"/>
</dbReference>
<evidence type="ECO:0000256" key="12">
    <source>
        <dbReference type="ARBA" id="ARBA00034808"/>
    </source>
</evidence>
<keyword evidence="7" id="KW-0067">ATP-binding</keyword>
<dbReference type="GO" id="GO:0004527">
    <property type="term" value="F:exonuclease activity"/>
    <property type="evidence" value="ECO:0007669"/>
    <property type="project" value="UniProtKB-KW"/>
</dbReference>
<keyword evidence="8" id="KW-0238">DNA-binding</keyword>
<accession>A0A0S7E9W0</accession>
<keyword evidence="3" id="KW-0227">DNA damage</keyword>
<gene>
    <name evidence="14" type="ORF">AS202_04575</name>
</gene>
<name>A0A0S7E9W0_9FLAO</name>
<dbReference type="AlphaFoldDB" id="A0A0S7E9W0"/>
<evidence type="ECO:0000256" key="11">
    <source>
        <dbReference type="ARBA" id="ARBA00034617"/>
    </source>
</evidence>
<dbReference type="eggNOG" id="COG1074">
    <property type="taxonomic scope" value="Bacteria"/>
</dbReference>
<dbReference type="GO" id="GO:0005829">
    <property type="term" value="C:cytosol"/>
    <property type="evidence" value="ECO:0007669"/>
    <property type="project" value="TreeGrafter"/>
</dbReference>
<dbReference type="Proteomes" id="UP000069030">
    <property type="component" value="Chromosome"/>
</dbReference>
<evidence type="ECO:0000256" key="13">
    <source>
        <dbReference type="ARBA" id="ARBA00048988"/>
    </source>
</evidence>
<comment type="catalytic activity">
    <reaction evidence="13">
        <text>ATP + H2O = ADP + phosphate + H(+)</text>
        <dbReference type="Rhea" id="RHEA:13065"/>
        <dbReference type="ChEBI" id="CHEBI:15377"/>
        <dbReference type="ChEBI" id="CHEBI:15378"/>
        <dbReference type="ChEBI" id="CHEBI:30616"/>
        <dbReference type="ChEBI" id="CHEBI:43474"/>
        <dbReference type="ChEBI" id="CHEBI:456216"/>
        <dbReference type="EC" id="5.6.2.4"/>
    </reaction>
</comment>
<evidence type="ECO:0000256" key="4">
    <source>
        <dbReference type="ARBA" id="ARBA00022801"/>
    </source>
</evidence>
<dbReference type="InterPro" id="IPR014017">
    <property type="entry name" value="DNA_helicase_UvrD-like_C"/>
</dbReference>
<dbReference type="RefSeq" id="WP_006259878.1">
    <property type="nucleotide sequence ID" value="NZ_BCMQ01000009.1"/>
</dbReference>
<dbReference type="InterPro" id="IPR011604">
    <property type="entry name" value="PDDEXK-like_dom_sf"/>
</dbReference>
<keyword evidence="10" id="KW-0413">Isomerase</keyword>
<dbReference type="InterPro" id="IPR000212">
    <property type="entry name" value="DNA_helicase_UvrD/REP"/>
</dbReference>
<evidence type="ECO:0000256" key="9">
    <source>
        <dbReference type="ARBA" id="ARBA00023204"/>
    </source>
</evidence>
<dbReference type="EC" id="5.6.2.4" evidence="12"/>
<dbReference type="GO" id="GO:0043138">
    <property type="term" value="F:3'-5' DNA helicase activity"/>
    <property type="evidence" value="ECO:0007669"/>
    <property type="project" value="UniProtKB-EC"/>
</dbReference>
<dbReference type="GO" id="GO:0003677">
    <property type="term" value="F:DNA binding"/>
    <property type="evidence" value="ECO:0007669"/>
    <property type="project" value="UniProtKB-KW"/>
</dbReference>
<dbReference type="Gene3D" id="3.40.50.300">
    <property type="entry name" value="P-loop containing nucleotide triphosphate hydrolases"/>
    <property type="match status" value="4"/>
</dbReference>
<evidence type="ECO:0000313" key="15">
    <source>
        <dbReference type="Proteomes" id="UP000069030"/>
    </source>
</evidence>
<reference evidence="14 15" key="1">
    <citation type="journal article" date="2016" name="J. Zhejiang Univ. Sci. B">
        <title>Antibiotic resistance mechanisms of Myroides sp.</title>
        <authorList>
            <person name="Hu S."/>
            <person name="Yuan S."/>
            <person name="Qu H."/>
            <person name="Jiang T."/>
            <person name="Zhou Y."/>
            <person name="Wang M."/>
            <person name="Ming D."/>
        </authorList>
    </citation>
    <scope>NUCLEOTIDE SEQUENCE [LARGE SCALE GENOMIC DNA]</scope>
    <source>
        <strain evidence="14 15">PR63039</strain>
    </source>
</reference>